<keyword evidence="10" id="KW-0411">Iron-sulfur</keyword>
<dbReference type="InterPro" id="IPR023170">
    <property type="entry name" value="HhH_base_excis_C"/>
</dbReference>
<evidence type="ECO:0000259" key="13">
    <source>
        <dbReference type="SMART" id="SM00478"/>
    </source>
</evidence>
<evidence type="ECO:0000256" key="8">
    <source>
        <dbReference type="ARBA" id="ARBA00022801"/>
    </source>
</evidence>
<dbReference type="Pfam" id="PF00633">
    <property type="entry name" value="HHH"/>
    <property type="match status" value="1"/>
</dbReference>
<dbReference type="InterPro" id="IPR000445">
    <property type="entry name" value="HhH_motif"/>
</dbReference>
<gene>
    <name evidence="14" type="ORF">MTO99_02330</name>
</gene>
<evidence type="ECO:0000256" key="6">
    <source>
        <dbReference type="ARBA" id="ARBA00022723"/>
    </source>
</evidence>
<keyword evidence="15" id="KW-1185">Reference proteome</keyword>
<comment type="similarity">
    <text evidence="3">Belongs to the Nth/MutY family.</text>
</comment>
<dbReference type="InterPro" id="IPR003651">
    <property type="entry name" value="Endonuclease3_FeS-loop_motif"/>
</dbReference>
<comment type="cofactor">
    <cofactor evidence="2">
        <name>[4Fe-4S] cluster</name>
        <dbReference type="ChEBI" id="CHEBI:49883"/>
    </cofactor>
</comment>
<dbReference type="SMART" id="SM00525">
    <property type="entry name" value="FES"/>
    <property type="match status" value="1"/>
</dbReference>
<evidence type="ECO:0000256" key="1">
    <source>
        <dbReference type="ARBA" id="ARBA00000843"/>
    </source>
</evidence>
<keyword evidence="8" id="KW-0378">Hydrolase</keyword>
<evidence type="ECO:0000256" key="9">
    <source>
        <dbReference type="ARBA" id="ARBA00023004"/>
    </source>
</evidence>
<keyword evidence="7" id="KW-0227">DNA damage</keyword>
<proteinExistence type="inferred from homology"/>
<dbReference type="InterPro" id="IPR044298">
    <property type="entry name" value="MIG/MutY"/>
</dbReference>
<keyword evidence="6" id="KW-0479">Metal-binding</keyword>
<dbReference type="CDD" id="cd00056">
    <property type="entry name" value="ENDO3c"/>
    <property type="match status" value="1"/>
</dbReference>
<evidence type="ECO:0000256" key="12">
    <source>
        <dbReference type="ARBA" id="ARBA00023295"/>
    </source>
</evidence>
<evidence type="ECO:0000256" key="5">
    <source>
        <dbReference type="ARBA" id="ARBA00022023"/>
    </source>
</evidence>
<keyword evidence="12" id="KW-0326">Glycosidase</keyword>
<evidence type="ECO:0000256" key="7">
    <source>
        <dbReference type="ARBA" id="ARBA00022763"/>
    </source>
</evidence>
<dbReference type="Pfam" id="PF00730">
    <property type="entry name" value="HhH-GPD"/>
    <property type="match status" value="1"/>
</dbReference>
<evidence type="ECO:0000313" key="14">
    <source>
        <dbReference type="EMBL" id="UOE44650.1"/>
    </source>
</evidence>
<dbReference type="Gene3D" id="1.10.340.30">
    <property type="entry name" value="Hypothetical protein, domain 2"/>
    <property type="match status" value="1"/>
</dbReference>
<accession>A0ABY4C7I9</accession>
<keyword evidence="9" id="KW-0408">Iron</keyword>
<dbReference type="Gene3D" id="1.10.1670.10">
    <property type="entry name" value="Helix-hairpin-Helix base-excision DNA repair enzymes (C-terminal)"/>
    <property type="match status" value="1"/>
</dbReference>
<dbReference type="EC" id="3.2.2.31" evidence="4"/>
<dbReference type="RefSeq" id="WP_243556620.1">
    <property type="nucleotide sequence ID" value="NZ_CP094528.1"/>
</dbReference>
<keyword evidence="11" id="KW-0234">DNA repair</keyword>
<evidence type="ECO:0000256" key="11">
    <source>
        <dbReference type="ARBA" id="ARBA00023204"/>
    </source>
</evidence>
<dbReference type="PANTHER" id="PTHR42944">
    <property type="entry name" value="ADENINE DNA GLYCOSYLASE"/>
    <property type="match status" value="1"/>
</dbReference>
<dbReference type="InterPro" id="IPR003265">
    <property type="entry name" value="HhH-GPD_domain"/>
</dbReference>
<dbReference type="SUPFAM" id="SSF48150">
    <property type="entry name" value="DNA-glycosylase"/>
    <property type="match status" value="1"/>
</dbReference>
<evidence type="ECO:0000256" key="4">
    <source>
        <dbReference type="ARBA" id="ARBA00012045"/>
    </source>
</evidence>
<dbReference type="EMBL" id="CP094528">
    <property type="protein sequence ID" value="UOE44650.1"/>
    <property type="molecule type" value="Genomic_DNA"/>
</dbReference>
<dbReference type="Proteomes" id="UP000832097">
    <property type="component" value="Chromosome"/>
</dbReference>
<evidence type="ECO:0000256" key="3">
    <source>
        <dbReference type="ARBA" id="ARBA00008343"/>
    </source>
</evidence>
<feature type="domain" description="HhH-GPD" evidence="13">
    <location>
        <begin position="41"/>
        <end position="193"/>
    </location>
</feature>
<evidence type="ECO:0000313" key="15">
    <source>
        <dbReference type="Proteomes" id="UP000832097"/>
    </source>
</evidence>
<comment type="catalytic activity">
    <reaction evidence="1">
        <text>Hydrolyzes free adenine bases from 7,8-dihydro-8-oxoguanine:adenine mismatched double-stranded DNA, leaving an apurinic site.</text>
        <dbReference type="EC" id="3.2.2.31"/>
    </reaction>
</comment>
<evidence type="ECO:0000256" key="2">
    <source>
        <dbReference type="ARBA" id="ARBA00001966"/>
    </source>
</evidence>
<dbReference type="PANTHER" id="PTHR42944:SF1">
    <property type="entry name" value="ADENINE DNA GLYCOSYLASE"/>
    <property type="match status" value="1"/>
</dbReference>
<dbReference type="Pfam" id="PF10576">
    <property type="entry name" value="EndIII_4Fe-2S"/>
    <property type="match status" value="1"/>
</dbReference>
<evidence type="ECO:0000256" key="10">
    <source>
        <dbReference type="ARBA" id="ARBA00023014"/>
    </source>
</evidence>
<reference evidence="14 15" key="1">
    <citation type="submission" date="2022-03" db="EMBL/GenBank/DDBJ databases">
        <title>Mucilaginibacter sp. isolated from the gut of Protaetia brevitarsis seulensis larvae.</title>
        <authorList>
            <person name="Won M."/>
            <person name="Kim S.-J."/>
            <person name="Kwon S.-W."/>
        </authorList>
    </citation>
    <scope>NUCLEOTIDE SEQUENCE [LARGE SCALE GENOMIC DNA]</scope>
    <source>
        <strain evidence="14 15">CFWR-12</strain>
    </source>
</reference>
<dbReference type="InterPro" id="IPR011257">
    <property type="entry name" value="DNA_glycosylase"/>
</dbReference>
<dbReference type="SMART" id="SM00478">
    <property type="entry name" value="ENDO3c"/>
    <property type="match status" value="1"/>
</dbReference>
<protein>
    <recommendedName>
        <fullName evidence="5">Adenine DNA glycosylase</fullName>
        <ecNumber evidence="4">3.2.2.31</ecNumber>
    </recommendedName>
</protein>
<name>A0ABY4C7I9_9MICO</name>
<sequence>MPRSPAALADRVVAWFATAARPLPWRAADVSPWAVLVSEFMLQQTQVSRVQPKWEAWIARWPTPAALAAEPPAEAVRAWDRLGYPRRALWLHRAATELVQRHDGEVPNDLDALLALQGVGPYTARAVAAFAFGARHPVVDTNTRRVLARAVDGRAEAGAPGAARDLAAMSAVLPEDPVAARAFNAGAMELGATVCTARMPRCDACPVADLCAWRAAGYPAHDGPKRRTQARFEGSDRQLRGRIMRELRGSHRPVARDELAPLDPDAARLDRVLGTLVADGLAVASDDGYALPG</sequence>
<organism evidence="14 15">
    <name type="scientific">Agromyces larvae</name>
    <dbReference type="NCBI Taxonomy" id="2929802"/>
    <lineage>
        <taxon>Bacteria</taxon>
        <taxon>Bacillati</taxon>
        <taxon>Actinomycetota</taxon>
        <taxon>Actinomycetes</taxon>
        <taxon>Micrococcales</taxon>
        <taxon>Microbacteriaceae</taxon>
        <taxon>Agromyces</taxon>
    </lineage>
</organism>